<dbReference type="Proteomes" id="UP000091857">
    <property type="component" value="Chromosome 4"/>
</dbReference>
<name>A0ACB7HUN7_MANES</name>
<evidence type="ECO:0000313" key="1">
    <source>
        <dbReference type="EMBL" id="KAG8656522.1"/>
    </source>
</evidence>
<organism evidence="1 2">
    <name type="scientific">Manihot esculenta</name>
    <name type="common">Cassava</name>
    <name type="synonym">Jatropha manihot</name>
    <dbReference type="NCBI Taxonomy" id="3983"/>
    <lineage>
        <taxon>Eukaryota</taxon>
        <taxon>Viridiplantae</taxon>
        <taxon>Streptophyta</taxon>
        <taxon>Embryophyta</taxon>
        <taxon>Tracheophyta</taxon>
        <taxon>Spermatophyta</taxon>
        <taxon>Magnoliopsida</taxon>
        <taxon>eudicotyledons</taxon>
        <taxon>Gunneridae</taxon>
        <taxon>Pentapetalae</taxon>
        <taxon>rosids</taxon>
        <taxon>fabids</taxon>
        <taxon>Malpighiales</taxon>
        <taxon>Euphorbiaceae</taxon>
        <taxon>Crotonoideae</taxon>
        <taxon>Manihoteae</taxon>
        <taxon>Manihot</taxon>
    </lineage>
</organism>
<keyword evidence="2" id="KW-1185">Reference proteome</keyword>
<evidence type="ECO:0000313" key="2">
    <source>
        <dbReference type="Proteomes" id="UP000091857"/>
    </source>
</evidence>
<proteinExistence type="predicted"/>
<comment type="caution">
    <text evidence="1">The sequence shown here is derived from an EMBL/GenBank/DDBJ whole genome shotgun (WGS) entry which is preliminary data.</text>
</comment>
<gene>
    <name evidence="1" type="ORF">MANES_04G146976v8</name>
</gene>
<reference evidence="2" key="1">
    <citation type="journal article" date="2016" name="Nat. Biotechnol.">
        <title>Sequencing wild and cultivated cassava and related species reveals extensive interspecific hybridization and genetic diversity.</title>
        <authorList>
            <person name="Bredeson J.V."/>
            <person name="Lyons J.B."/>
            <person name="Prochnik S.E."/>
            <person name="Wu G.A."/>
            <person name="Ha C.M."/>
            <person name="Edsinger-Gonzales E."/>
            <person name="Grimwood J."/>
            <person name="Schmutz J."/>
            <person name="Rabbi I.Y."/>
            <person name="Egesi C."/>
            <person name="Nauluvula P."/>
            <person name="Lebot V."/>
            <person name="Ndunguru J."/>
            <person name="Mkamilo G."/>
            <person name="Bart R.S."/>
            <person name="Setter T.L."/>
            <person name="Gleadow R.M."/>
            <person name="Kulakow P."/>
            <person name="Ferguson M.E."/>
            <person name="Rounsley S."/>
            <person name="Rokhsar D.S."/>
        </authorList>
    </citation>
    <scope>NUCLEOTIDE SEQUENCE [LARGE SCALE GENOMIC DNA]</scope>
    <source>
        <strain evidence="2">cv. AM560-2</strain>
    </source>
</reference>
<sequence length="61" mass="6700">MPSTVRKPRQGPIVIISEGIEIKNVTDVQLEKELNNGPVLGILSVDPEFENLKKGLLSLEC</sequence>
<dbReference type="EMBL" id="CM004390">
    <property type="protein sequence ID" value="KAG8656522.1"/>
    <property type="molecule type" value="Genomic_DNA"/>
</dbReference>
<accession>A0ACB7HUN7</accession>
<protein>
    <submittedName>
        <fullName evidence="1">Uncharacterized protein</fullName>
    </submittedName>
</protein>